<keyword evidence="3" id="KW-0805">Transcription regulation</keyword>
<dbReference type="SUPFAM" id="SSF57667">
    <property type="entry name" value="beta-beta-alpha zinc fingers"/>
    <property type="match status" value="1"/>
</dbReference>
<evidence type="ECO:0000256" key="1">
    <source>
        <dbReference type="ARBA" id="ARBA00022723"/>
    </source>
</evidence>
<dbReference type="InterPro" id="IPR036236">
    <property type="entry name" value="Znf_C2H2_sf"/>
</dbReference>
<evidence type="ECO:0000259" key="10">
    <source>
        <dbReference type="PROSITE" id="PS50157"/>
    </source>
</evidence>
<sequence>MPRPRKLLDLRCTTCQTSFNRREHYERHLRSHTEEKPFSCFYCQQIFSRGDSLARHYTSVHQTDTGKPPAKRRRVIKACESCRLSKVRCDGKEPCQRCYDQHRECSYLVSKGTRQSTTRTGQLPRGHCLNLPSKLDQAGSEPTNSPPSTDVVSQAHPQSQKLYDQGPVHSPAQAEATYGAIDTITVPPFFSLDWNDFDEWFNFGFDDEYMGLSAPAASATAAIAGLYGNIQEPDMDKDAIDPRQYSPASIELDAQLVFPDMTTIASEDIEKENLALVEQVPDGVPLKVFEMATALQTKSNYPKFIELRIPPARVLNAWVQLYFEHFHPVFPFLNKPTFSPATMNPFLVLTVAAIGAHFSELEGSQACHKAMHELIRRYTSYTCEQCNRTSRELWITQTILLNQLGLMYSGNRRDLELAELFQAVPVTLARRKRLLSNTLPRAQISALQLPLGQEWQLSIHDEERRRAGFAIWLIDFGWKYSFGLNHVMTADELQNCLPHSDDCWDAATAQQWAQIMEARSFSTVPSLRRTIANQNWIWAWSQTGTLGKQTILHYLTSIVTKDDADSSSQGCWSEQRLAAAATLKSLLGEELGEGHTKAAVLHRVLICSGLMIHYSPTLRIKSLCLRVIYRRMDDTSWDLLSSQWAKAPFQGRLAVLYGAQVFETIRLNRCAHFLTPASLLRAVLVLWIYSTLCQRYGLLERSCPGPDRLMEPSAVINLECLETTGGA</sequence>
<evidence type="ECO:0000313" key="12">
    <source>
        <dbReference type="Proteomes" id="UP000649114"/>
    </source>
</evidence>
<dbReference type="Pfam" id="PF00096">
    <property type="entry name" value="zf-C2H2"/>
    <property type="match status" value="1"/>
</dbReference>
<dbReference type="GO" id="GO:0000981">
    <property type="term" value="F:DNA-binding transcription factor activity, RNA polymerase II-specific"/>
    <property type="evidence" value="ECO:0007669"/>
    <property type="project" value="InterPro"/>
</dbReference>
<dbReference type="AlphaFoldDB" id="A0AAN5YWM6"/>
<keyword evidence="7" id="KW-0863">Zinc-finger</keyword>
<proteinExistence type="predicted"/>
<dbReference type="Gene3D" id="3.30.160.60">
    <property type="entry name" value="Classic Zinc Finger"/>
    <property type="match status" value="2"/>
</dbReference>
<protein>
    <submittedName>
        <fullName evidence="11">Uncharacterized protein</fullName>
    </submittedName>
</protein>
<dbReference type="GO" id="GO:0006351">
    <property type="term" value="P:DNA-templated transcription"/>
    <property type="evidence" value="ECO:0007669"/>
    <property type="project" value="InterPro"/>
</dbReference>
<dbReference type="GO" id="GO:0003677">
    <property type="term" value="F:DNA binding"/>
    <property type="evidence" value="ECO:0007669"/>
    <property type="project" value="UniProtKB-KW"/>
</dbReference>
<organism evidence="11 12">
    <name type="scientific">Aspergillus lentulus</name>
    <dbReference type="NCBI Taxonomy" id="293939"/>
    <lineage>
        <taxon>Eukaryota</taxon>
        <taxon>Fungi</taxon>
        <taxon>Dikarya</taxon>
        <taxon>Ascomycota</taxon>
        <taxon>Pezizomycotina</taxon>
        <taxon>Eurotiomycetes</taxon>
        <taxon>Eurotiomycetidae</taxon>
        <taxon>Eurotiales</taxon>
        <taxon>Aspergillaceae</taxon>
        <taxon>Aspergillus</taxon>
        <taxon>Aspergillus subgen. Fumigati</taxon>
    </lineage>
</organism>
<dbReference type="CDD" id="cd12148">
    <property type="entry name" value="fungal_TF_MHR"/>
    <property type="match status" value="1"/>
</dbReference>
<dbReference type="SMART" id="SM00355">
    <property type="entry name" value="ZnF_C2H2"/>
    <property type="match status" value="2"/>
</dbReference>
<dbReference type="InterPro" id="IPR036864">
    <property type="entry name" value="Zn2-C6_fun-type_DNA-bd_sf"/>
</dbReference>
<dbReference type="PANTHER" id="PTHR47660">
    <property type="entry name" value="TRANSCRIPTION FACTOR WITH C2H2 AND ZN(2)-CYS(6) DNA BINDING DOMAIN (EUROFUNG)-RELATED-RELATED"/>
    <property type="match status" value="1"/>
</dbReference>
<dbReference type="Pfam" id="PF00172">
    <property type="entry name" value="Zn_clus"/>
    <property type="match status" value="1"/>
</dbReference>
<keyword evidence="5" id="KW-0804">Transcription</keyword>
<evidence type="ECO:0000256" key="7">
    <source>
        <dbReference type="PROSITE-ProRule" id="PRU00042"/>
    </source>
</evidence>
<keyword evidence="1" id="KW-0479">Metal-binding</keyword>
<feature type="domain" description="Zn(2)-C6 fungal-type" evidence="9">
    <location>
        <begin position="78"/>
        <end position="107"/>
    </location>
</feature>
<reference evidence="11" key="1">
    <citation type="journal article" date="2020" name="bioRxiv">
        <title>Genomic and phenotypic heterogeneity of clinical isolates of the human pathogens Aspergillus fumigatus, Aspergillus lentulus and Aspergillus fumigatiaffinis.</title>
        <authorList>
            <person name="dos Santos R.A.C."/>
            <person name="Steenwyk J.L."/>
            <person name="Rivero-Menendez O."/>
            <person name="Mead M.E."/>
            <person name="Silva L.P."/>
            <person name="Bastos R.W."/>
            <person name="Alastruey-Izquierdo A."/>
            <person name="Goldman G.H."/>
            <person name="Rokas A."/>
        </authorList>
    </citation>
    <scope>NUCLEOTIDE SEQUENCE</scope>
    <source>
        <strain evidence="11">CNM-CM8927</strain>
    </source>
</reference>
<comment type="caution">
    <text evidence="11">The sequence shown here is derived from an EMBL/GenBank/DDBJ whole genome shotgun (WGS) entry which is preliminary data.</text>
</comment>
<dbReference type="Gene3D" id="4.10.240.10">
    <property type="entry name" value="Zn(2)-C6 fungal-type DNA-binding domain"/>
    <property type="match status" value="1"/>
</dbReference>
<evidence type="ECO:0000256" key="2">
    <source>
        <dbReference type="ARBA" id="ARBA00022833"/>
    </source>
</evidence>
<evidence type="ECO:0000256" key="3">
    <source>
        <dbReference type="ARBA" id="ARBA00023015"/>
    </source>
</evidence>
<name>A0AAN5YWM6_ASPLE</name>
<feature type="region of interest" description="Disordered" evidence="8">
    <location>
        <begin position="131"/>
        <end position="169"/>
    </location>
</feature>
<dbReference type="SUPFAM" id="SSF57701">
    <property type="entry name" value="Zn2/Cys6 DNA-binding domain"/>
    <property type="match status" value="1"/>
</dbReference>
<accession>A0AAN5YWM6</accession>
<feature type="domain" description="C2H2-type" evidence="10">
    <location>
        <begin position="10"/>
        <end position="37"/>
    </location>
</feature>
<evidence type="ECO:0000313" key="11">
    <source>
        <dbReference type="EMBL" id="KAF4209808.1"/>
    </source>
</evidence>
<dbReference type="SMART" id="SM00066">
    <property type="entry name" value="GAL4"/>
    <property type="match status" value="1"/>
</dbReference>
<feature type="compositionally biased region" description="Polar residues" evidence="8">
    <location>
        <begin position="140"/>
        <end position="162"/>
    </location>
</feature>
<keyword evidence="4" id="KW-0238">DNA-binding</keyword>
<keyword evidence="2" id="KW-0862">Zinc</keyword>
<dbReference type="CDD" id="cd00067">
    <property type="entry name" value="GAL4"/>
    <property type="match status" value="1"/>
</dbReference>
<dbReference type="Proteomes" id="UP000649114">
    <property type="component" value="Unassembled WGS sequence"/>
</dbReference>
<dbReference type="PROSITE" id="PS50157">
    <property type="entry name" value="ZINC_FINGER_C2H2_2"/>
    <property type="match status" value="2"/>
</dbReference>
<dbReference type="InterPro" id="IPR007219">
    <property type="entry name" value="XnlR_reg_dom"/>
</dbReference>
<dbReference type="EMBL" id="JAAAPU010000002">
    <property type="protein sequence ID" value="KAF4209808.1"/>
    <property type="molecule type" value="Genomic_DNA"/>
</dbReference>
<dbReference type="InterPro" id="IPR013087">
    <property type="entry name" value="Znf_C2H2_type"/>
</dbReference>
<dbReference type="GO" id="GO:0008270">
    <property type="term" value="F:zinc ion binding"/>
    <property type="evidence" value="ECO:0007669"/>
    <property type="project" value="UniProtKB-KW"/>
</dbReference>
<dbReference type="PROSITE" id="PS50048">
    <property type="entry name" value="ZN2_CY6_FUNGAL_2"/>
    <property type="match status" value="1"/>
</dbReference>
<evidence type="ECO:0000256" key="5">
    <source>
        <dbReference type="ARBA" id="ARBA00023163"/>
    </source>
</evidence>
<dbReference type="PROSITE" id="PS00028">
    <property type="entry name" value="ZINC_FINGER_C2H2_1"/>
    <property type="match status" value="2"/>
</dbReference>
<gene>
    <name evidence="11" type="ORF">CNMCM8927_005011</name>
</gene>
<dbReference type="PROSITE" id="PS00463">
    <property type="entry name" value="ZN2_CY6_FUNGAL_1"/>
    <property type="match status" value="1"/>
</dbReference>
<reference evidence="11" key="2">
    <citation type="submission" date="2020-04" db="EMBL/GenBank/DDBJ databases">
        <authorList>
            <person name="Santos R.A.C."/>
            <person name="Steenwyk J.L."/>
            <person name="Rivero-Menendez O."/>
            <person name="Mead M.E."/>
            <person name="Silva L.P."/>
            <person name="Bastos R.W."/>
            <person name="Alastruey-Izquierdo A."/>
            <person name="Goldman G.H."/>
            <person name="Rokas A."/>
        </authorList>
    </citation>
    <scope>NUCLEOTIDE SEQUENCE</scope>
    <source>
        <strain evidence="11">CNM-CM8927</strain>
    </source>
</reference>
<dbReference type="PANTHER" id="PTHR47660:SF2">
    <property type="entry name" value="TRANSCRIPTION FACTOR WITH C2H2 AND ZN(2)-CYS(6) DNA BINDING DOMAIN (EUROFUNG)"/>
    <property type="match status" value="1"/>
</dbReference>
<feature type="domain" description="C2H2-type" evidence="10">
    <location>
        <begin position="38"/>
        <end position="69"/>
    </location>
</feature>
<evidence type="ECO:0000256" key="4">
    <source>
        <dbReference type="ARBA" id="ARBA00023125"/>
    </source>
</evidence>
<evidence type="ECO:0000256" key="6">
    <source>
        <dbReference type="ARBA" id="ARBA00023242"/>
    </source>
</evidence>
<keyword evidence="6" id="KW-0539">Nucleus</keyword>
<dbReference type="InterPro" id="IPR001138">
    <property type="entry name" value="Zn2Cys6_DnaBD"/>
</dbReference>
<evidence type="ECO:0000259" key="9">
    <source>
        <dbReference type="PROSITE" id="PS50048"/>
    </source>
</evidence>
<evidence type="ECO:0000256" key="8">
    <source>
        <dbReference type="SAM" id="MobiDB-lite"/>
    </source>
</evidence>
<dbReference type="Pfam" id="PF04082">
    <property type="entry name" value="Fungal_trans"/>
    <property type="match status" value="1"/>
</dbReference>